<evidence type="ECO:0000313" key="3">
    <source>
        <dbReference type="Proteomes" id="UP000294360"/>
    </source>
</evidence>
<evidence type="ECO:0000256" key="1">
    <source>
        <dbReference type="SAM" id="MobiDB-lite"/>
    </source>
</evidence>
<name>A0A4U8YXW8_METTU</name>
<proteinExistence type="predicted"/>
<feature type="region of interest" description="Disordered" evidence="1">
    <location>
        <begin position="1"/>
        <end position="59"/>
    </location>
</feature>
<dbReference type="AlphaFoldDB" id="A0A4U8YXW8"/>
<reference evidence="2 3" key="1">
    <citation type="submission" date="2019-03" db="EMBL/GenBank/DDBJ databases">
        <authorList>
            <person name="Kox A.R. M."/>
        </authorList>
    </citation>
    <scope>NUCLEOTIDE SEQUENCE [LARGE SCALE GENOMIC DNA]</scope>
    <source>
        <strain evidence="2">MTUNDRAET4 annotated genome</strain>
    </source>
</reference>
<feature type="compositionally biased region" description="Polar residues" evidence="1">
    <location>
        <begin position="1"/>
        <end position="13"/>
    </location>
</feature>
<dbReference type="KEGG" id="mtun:MTUNDRAET4_1928"/>
<protein>
    <submittedName>
        <fullName evidence="2">Uncharacterized protein</fullName>
    </submittedName>
</protein>
<accession>A0A4U8YXW8</accession>
<dbReference type="EMBL" id="LR536450">
    <property type="protein sequence ID" value="VFU08821.1"/>
    <property type="molecule type" value="Genomic_DNA"/>
</dbReference>
<organism evidence="2 3">
    <name type="scientific">Methylocella tundrae</name>
    <dbReference type="NCBI Taxonomy" id="227605"/>
    <lineage>
        <taxon>Bacteria</taxon>
        <taxon>Pseudomonadati</taxon>
        <taxon>Pseudomonadota</taxon>
        <taxon>Alphaproteobacteria</taxon>
        <taxon>Hyphomicrobiales</taxon>
        <taxon>Beijerinckiaceae</taxon>
        <taxon>Methylocella</taxon>
    </lineage>
</organism>
<gene>
    <name evidence="2" type="ORF">MTUNDRAET4_1928</name>
</gene>
<dbReference type="Proteomes" id="UP000294360">
    <property type="component" value="Chromosome"/>
</dbReference>
<sequence length="89" mass="9383">MSVASFSSLQAQRSWCPRLGRTPSSPFSSSATPKGRTKPGPARASRPGLTPEGSPDKKSLVIRGWERAGSWSALFGAGLGGVDFPQHRS</sequence>
<evidence type="ECO:0000313" key="2">
    <source>
        <dbReference type="EMBL" id="VFU08821.1"/>
    </source>
</evidence>